<sequence>MAAPGLDDPVEEVLDRYRTRTMATLLAHLPTGGPRYLYDLVADYPRRSGKGLRAALCLAACRLAGDGAEVDEAAVNVATTVELFHNAFLIHDDIQDGSEQRRGAPTLSAEHGVGVALNVGNMTNLLALDRLMANRDGLGSGTAWQLVEESRLMLRHSLEGQAIEIGWIRDNACDLTPDDYYRMCLKKTSWYTCIYPCRTGILAAGDGRLRRDRLDRYGWYLGAAFQITDDVLNLVGEYAAYGKEIAGDLWEGKRTLILIDFLGRCTTGERARTVAFLGTPRADRAATDVRWLHRRLMAYDSVEAARRSAHELADAALAEGQAALGDRAGTEDGRFLLGLTRYVVDRPR</sequence>
<gene>
    <name evidence="7" type="ORF">GA0070216_107276</name>
</gene>
<dbReference type="GO" id="GO:0008299">
    <property type="term" value="P:isoprenoid biosynthetic process"/>
    <property type="evidence" value="ECO:0007669"/>
    <property type="project" value="InterPro"/>
</dbReference>
<organism evidence="7 8">
    <name type="scientific">Micromonospora matsumotoense</name>
    <dbReference type="NCBI Taxonomy" id="121616"/>
    <lineage>
        <taxon>Bacteria</taxon>
        <taxon>Bacillati</taxon>
        <taxon>Actinomycetota</taxon>
        <taxon>Actinomycetes</taxon>
        <taxon>Micromonosporales</taxon>
        <taxon>Micromonosporaceae</taxon>
        <taxon>Micromonospora</taxon>
    </lineage>
</organism>
<evidence type="ECO:0000256" key="2">
    <source>
        <dbReference type="ARBA" id="ARBA00006706"/>
    </source>
</evidence>
<reference evidence="8" key="1">
    <citation type="submission" date="2016-06" db="EMBL/GenBank/DDBJ databases">
        <authorList>
            <person name="Varghese N."/>
            <person name="Submissions Spin"/>
        </authorList>
    </citation>
    <scope>NUCLEOTIDE SEQUENCE [LARGE SCALE GENOMIC DNA]</scope>
    <source>
        <strain evidence="8">DSM 44100</strain>
    </source>
</reference>
<evidence type="ECO:0000256" key="5">
    <source>
        <dbReference type="ARBA" id="ARBA00022842"/>
    </source>
</evidence>
<name>A0A1C4YXQ0_9ACTN</name>
<evidence type="ECO:0000313" key="7">
    <source>
        <dbReference type="EMBL" id="SCF25539.1"/>
    </source>
</evidence>
<dbReference type="OrthoDB" id="4497239at2"/>
<dbReference type="STRING" id="121616.GA0070216_107276"/>
<dbReference type="PANTHER" id="PTHR12001">
    <property type="entry name" value="GERANYLGERANYL PYROPHOSPHATE SYNTHASE"/>
    <property type="match status" value="1"/>
</dbReference>
<dbReference type="GO" id="GO:0004659">
    <property type="term" value="F:prenyltransferase activity"/>
    <property type="evidence" value="ECO:0007669"/>
    <property type="project" value="InterPro"/>
</dbReference>
<dbReference type="RefSeq" id="WP_091246818.1">
    <property type="nucleotide sequence ID" value="NZ_FMCU01000007.1"/>
</dbReference>
<accession>A0A1C4YXQ0</accession>
<comment type="cofactor">
    <cofactor evidence="1">
        <name>Mg(2+)</name>
        <dbReference type="ChEBI" id="CHEBI:18420"/>
    </cofactor>
</comment>
<keyword evidence="3 6" id="KW-0808">Transferase</keyword>
<evidence type="ECO:0000256" key="1">
    <source>
        <dbReference type="ARBA" id="ARBA00001946"/>
    </source>
</evidence>
<dbReference type="PANTHER" id="PTHR12001:SF85">
    <property type="entry name" value="SHORT CHAIN ISOPRENYL DIPHOSPHATE SYNTHASE"/>
    <property type="match status" value="1"/>
</dbReference>
<dbReference type="SFLD" id="SFLDS00005">
    <property type="entry name" value="Isoprenoid_Synthase_Type_I"/>
    <property type="match status" value="1"/>
</dbReference>
<dbReference type="InterPro" id="IPR000092">
    <property type="entry name" value="Polyprenyl_synt"/>
</dbReference>
<evidence type="ECO:0000313" key="8">
    <source>
        <dbReference type="Proteomes" id="UP000198797"/>
    </source>
</evidence>
<dbReference type="InterPro" id="IPR033749">
    <property type="entry name" value="Polyprenyl_synt_CS"/>
</dbReference>
<keyword evidence="5" id="KW-0460">Magnesium</keyword>
<dbReference type="Gene3D" id="1.10.600.10">
    <property type="entry name" value="Farnesyl Diphosphate Synthase"/>
    <property type="match status" value="1"/>
</dbReference>
<proteinExistence type="inferred from homology"/>
<protein>
    <submittedName>
        <fullName evidence="7">Geranylgeranyl diphosphate synthase, type II</fullName>
    </submittedName>
</protein>
<dbReference type="InterPro" id="IPR008949">
    <property type="entry name" value="Isoprenoid_synthase_dom_sf"/>
</dbReference>
<dbReference type="EMBL" id="FMCU01000007">
    <property type="protein sequence ID" value="SCF25539.1"/>
    <property type="molecule type" value="Genomic_DNA"/>
</dbReference>
<dbReference type="Proteomes" id="UP000198797">
    <property type="component" value="Unassembled WGS sequence"/>
</dbReference>
<evidence type="ECO:0000256" key="4">
    <source>
        <dbReference type="ARBA" id="ARBA00022723"/>
    </source>
</evidence>
<dbReference type="SUPFAM" id="SSF48576">
    <property type="entry name" value="Terpenoid synthases"/>
    <property type="match status" value="1"/>
</dbReference>
<dbReference type="PROSITE" id="PS00444">
    <property type="entry name" value="POLYPRENYL_SYNTHASE_2"/>
    <property type="match status" value="1"/>
</dbReference>
<comment type="similarity">
    <text evidence="2 6">Belongs to the FPP/GGPP synthase family.</text>
</comment>
<evidence type="ECO:0000256" key="6">
    <source>
        <dbReference type="RuleBase" id="RU004466"/>
    </source>
</evidence>
<dbReference type="AlphaFoldDB" id="A0A1C4YXQ0"/>
<dbReference type="GO" id="GO:0046872">
    <property type="term" value="F:metal ion binding"/>
    <property type="evidence" value="ECO:0007669"/>
    <property type="project" value="UniProtKB-KW"/>
</dbReference>
<keyword evidence="4" id="KW-0479">Metal-binding</keyword>
<evidence type="ECO:0000256" key="3">
    <source>
        <dbReference type="ARBA" id="ARBA00022679"/>
    </source>
</evidence>
<keyword evidence="8" id="KW-1185">Reference proteome</keyword>
<dbReference type="PROSITE" id="PS00723">
    <property type="entry name" value="POLYPRENYL_SYNTHASE_1"/>
    <property type="match status" value="1"/>
</dbReference>
<dbReference type="Pfam" id="PF00348">
    <property type="entry name" value="polyprenyl_synt"/>
    <property type="match status" value="1"/>
</dbReference>